<feature type="signal peptide" evidence="1">
    <location>
        <begin position="1"/>
        <end position="30"/>
    </location>
</feature>
<proteinExistence type="predicted"/>
<dbReference type="EMBL" id="LDJI01000013">
    <property type="protein sequence ID" value="KRG64541.1"/>
    <property type="molecule type" value="Genomic_DNA"/>
</dbReference>
<gene>
    <name evidence="2" type="ORF">ABB26_07950</name>
</gene>
<evidence type="ECO:0008006" key="4">
    <source>
        <dbReference type="Google" id="ProtNLM"/>
    </source>
</evidence>
<name>A0A0R0C436_9GAMM</name>
<keyword evidence="1" id="KW-0732">Signal</keyword>
<dbReference type="STRING" id="405444.ABB26_07950"/>
<accession>A0A0R0C436</accession>
<reference evidence="2 3" key="1">
    <citation type="submission" date="2015-05" db="EMBL/GenBank/DDBJ databases">
        <title>Genome sequencing and analysis of members of genus Stenotrophomonas.</title>
        <authorList>
            <person name="Patil P.P."/>
            <person name="Midha S."/>
            <person name="Patil P.B."/>
        </authorList>
    </citation>
    <scope>NUCLEOTIDE SEQUENCE [LARGE SCALE GENOMIC DNA]</scope>
    <source>
        <strain evidence="2 3">DSM 18929</strain>
    </source>
</reference>
<evidence type="ECO:0000313" key="3">
    <source>
        <dbReference type="Proteomes" id="UP000050864"/>
    </source>
</evidence>
<dbReference type="AlphaFoldDB" id="A0A0R0C436"/>
<comment type="caution">
    <text evidence="2">The sequence shown here is derived from an EMBL/GenBank/DDBJ whole genome shotgun (WGS) entry which is preliminary data.</text>
</comment>
<organism evidence="2 3">
    <name type="scientific">Stenotrophomonas humi</name>
    <dbReference type="NCBI Taxonomy" id="405444"/>
    <lineage>
        <taxon>Bacteria</taxon>
        <taxon>Pseudomonadati</taxon>
        <taxon>Pseudomonadota</taxon>
        <taxon>Gammaproteobacteria</taxon>
        <taxon>Lysobacterales</taxon>
        <taxon>Lysobacteraceae</taxon>
        <taxon>Stenotrophomonas</taxon>
    </lineage>
</organism>
<dbReference type="RefSeq" id="WP_152982592.1">
    <property type="nucleotide sequence ID" value="NZ_LDJI01000013.1"/>
</dbReference>
<dbReference type="Proteomes" id="UP000050864">
    <property type="component" value="Unassembled WGS sequence"/>
</dbReference>
<dbReference type="PROSITE" id="PS51257">
    <property type="entry name" value="PROKAR_LIPOPROTEIN"/>
    <property type="match status" value="1"/>
</dbReference>
<keyword evidence="3" id="KW-1185">Reference proteome</keyword>
<protein>
    <recommendedName>
        <fullName evidence="4">Lipoprotein</fullName>
    </recommendedName>
</protein>
<evidence type="ECO:0000313" key="2">
    <source>
        <dbReference type="EMBL" id="KRG64541.1"/>
    </source>
</evidence>
<evidence type="ECO:0000256" key="1">
    <source>
        <dbReference type="SAM" id="SignalP"/>
    </source>
</evidence>
<dbReference type="PATRIC" id="fig|405444.3.peg.597"/>
<sequence>MQALIRVSGITLVTLSVVALVGCASSGKHASKADDKPVTVTVERPVAEKDALGNYRFLMQQGESRMSADQFDAWMKANGIRVAKGAPVPAAAPAARAAKN</sequence>
<dbReference type="OrthoDB" id="6028482at2"/>
<feature type="chain" id="PRO_5006393494" description="Lipoprotein" evidence="1">
    <location>
        <begin position="31"/>
        <end position="100"/>
    </location>
</feature>